<dbReference type="Proteomes" id="UP000261212">
    <property type="component" value="Unassembled WGS sequence"/>
</dbReference>
<evidence type="ECO:0000313" key="2">
    <source>
        <dbReference type="Proteomes" id="UP000261212"/>
    </source>
</evidence>
<comment type="caution">
    <text evidence="1">The sequence shown here is derived from an EMBL/GenBank/DDBJ whole genome shotgun (WGS) entry which is preliminary data.</text>
</comment>
<accession>A0A3E3DX49</accession>
<sequence>MDICLIARVKLKESFCEDFTEKIYDFKCYDENVDIDDLVLVDTQYGVAVGKVVNFRLDGSNAKKEVICKCDTTDFNFRKNKREELKTLKEKMDMKVKNLQELAVYEMLSKEDKELSDLLDKYKEIYKDLKE</sequence>
<reference evidence="1 2" key="1">
    <citation type="submission" date="2018-08" db="EMBL/GenBank/DDBJ databases">
        <title>A genome reference for cultivated species of the human gut microbiota.</title>
        <authorList>
            <person name="Zou Y."/>
            <person name="Xue W."/>
            <person name="Luo G."/>
        </authorList>
    </citation>
    <scope>NUCLEOTIDE SEQUENCE [LARGE SCALE GENOMIC DNA]</scope>
    <source>
        <strain evidence="1 2">AM25-6</strain>
    </source>
</reference>
<evidence type="ECO:0000313" key="1">
    <source>
        <dbReference type="EMBL" id="RGD73842.1"/>
    </source>
</evidence>
<dbReference type="RefSeq" id="WP_117532459.1">
    <property type="nucleotide sequence ID" value="NZ_QUSM01000004.1"/>
</dbReference>
<organism evidence="1 2">
    <name type="scientific">Anaerofustis stercorihominis</name>
    <dbReference type="NCBI Taxonomy" id="214853"/>
    <lineage>
        <taxon>Bacteria</taxon>
        <taxon>Bacillati</taxon>
        <taxon>Bacillota</taxon>
        <taxon>Clostridia</taxon>
        <taxon>Eubacteriales</taxon>
        <taxon>Eubacteriaceae</taxon>
        <taxon>Anaerofustis</taxon>
    </lineage>
</organism>
<gene>
    <name evidence="1" type="ORF">DW687_08690</name>
</gene>
<name>A0A3E3DX49_9FIRM</name>
<dbReference type="AlphaFoldDB" id="A0A3E3DX49"/>
<dbReference type="EMBL" id="QUSM01000004">
    <property type="protein sequence ID" value="RGD73842.1"/>
    <property type="molecule type" value="Genomic_DNA"/>
</dbReference>
<proteinExistence type="predicted"/>
<protein>
    <submittedName>
        <fullName evidence="1">Uncharacterized protein</fullName>
    </submittedName>
</protein>